<protein>
    <submittedName>
        <fullName evidence="4">Receptor-interacting serine/threonine-protein kinase 3</fullName>
    </submittedName>
</protein>
<evidence type="ECO:0000256" key="2">
    <source>
        <dbReference type="SAM" id="MobiDB-lite"/>
    </source>
</evidence>
<dbReference type="InterPro" id="IPR000719">
    <property type="entry name" value="Prot_kinase_dom"/>
</dbReference>
<organism evidence="4 5">
    <name type="scientific">Liparis tanakae</name>
    <name type="common">Tanaka's snailfish</name>
    <dbReference type="NCBI Taxonomy" id="230148"/>
    <lineage>
        <taxon>Eukaryota</taxon>
        <taxon>Metazoa</taxon>
        <taxon>Chordata</taxon>
        <taxon>Craniata</taxon>
        <taxon>Vertebrata</taxon>
        <taxon>Euteleostomi</taxon>
        <taxon>Actinopterygii</taxon>
        <taxon>Neopterygii</taxon>
        <taxon>Teleostei</taxon>
        <taxon>Neoteleostei</taxon>
        <taxon>Acanthomorphata</taxon>
        <taxon>Eupercaria</taxon>
        <taxon>Perciformes</taxon>
        <taxon>Cottioidei</taxon>
        <taxon>Cottales</taxon>
        <taxon>Liparidae</taxon>
        <taxon>Liparis</taxon>
    </lineage>
</organism>
<dbReference type="Gene3D" id="1.10.510.10">
    <property type="entry name" value="Transferase(Phosphotransferase) domain 1"/>
    <property type="match status" value="1"/>
</dbReference>
<dbReference type="GO" id="GO:0005524">
    <property type="term" value="F:ATP binding"/>
    <property type="evidence" value="ECO:0007669"/>
    <property type="project" value="UniProtKB-UniRule"/>
</dbReference>
<keyword evidence="4" id="KW-0808">Transferase</keyword>
<dbReference type="EMBL" id="SRLO01000517">
    <property type="protein sequence ID" value="TNN53409.1"/>
    <property type="molecule type" value="Genomic_DNA"/>
</dbReference>
<reference evidence="4 5" key="1">
    <citation type="submission" date="2019-03" db="EMBL/GenBank/DDBJ databases">
        <title>First draft genome of Liparis tanakae, snailfish: a comprehensive survey of snailfish specific genes.</title>
        <authorList>
            <person name="Kim W."/>
            <person name="Song I."/>
            <person name="Jeong J.-H."/>
            <person name="Kim D."/>
            <person name="Kim S."/>
            <person name="Ryu S."/>
            <person name="Song J.Y."/>
            <person name="Lee S.K."/>
        </authorList>
    </citation>
    <scope>NUCLEOTIDE SEQUENCE [LARGE SCALE GENOMIC DNA]</scope>
    <source>
        <tissue evidence="4">Muscle</tissue>
    </source>
</reference>
<accession>A0A4Z2GJE8</accession>
<dbReference type="PROSITE" id="PS00107">
    <property type="entry name" value="PROTEIN_KINASE_ATP"/>
    <property type="match status" value="1"/>
</dbReference>
<dbReference type="InterPro" id="IPR011009">
    <property type="entry name" value="Kinase-like_dom_sf"/>
</dbReference>
<dbReference type="InterPro" id="IPR017441">
    <property type="entry name" value="Protein_kinase_ATP_BS"/>
</dbReference>
<name>A0A4Z2GJE8_9TELE</name>
<proteinExistence type="predicted"/>
<dbReference type="GO" id="GO:0004672">
    <property type="term" value="F:protein kinase activity"/>
    <property type="evidence" value="ECO:0007669"/>
    <property type="project" value="InterPro"/>
</dbReference>
<feature type="binding site" evidence="1">
    <location>
        <position position="101"/>
    </location>
    <ligand>
        <name>ATP</name>
        <dbReference type="ChEBI" id="CHEBI:30616"/>
    </ligand>
</feature>
<evidence type="ECO:0000313" key="4">
    <source>
        <dbReference type="EMBL" id="TNN53409.1"/>
    </source>
</evidence>
<dbReference type="PROSITE" id="PS50011">
    <property type="entry name" value="PROTEIN_KINASE_DOM"/>
    <property type="match status" value="1"/>
</dbReference>
<dbReference type="Proteomes" id="UP000314294">
    <property type="component" value="Unassembled WGS sequence"/>
</dbReference>
<sequence length="108" mass="11894">MTLFTTSSVYPMAVKNFRRSQNSLRTSPSERRTLESPSAHTSTVRKRSVSLRTSSETMSTCQLPLLIGGSSLQGWKLIGSGGFGQIFKARHREWGCEVAVKLLRCGDG</sequence>
<comment type="caution">
    <text evidence="4">The sequence shown here is derived from an EMBL/GenBank/DDBJ whole genome shotgun (WGS) entry which is preliminary data.</text>
</comment>
<keyword evidence="5" id="KW-1185">Reference proteome</keyword>
<evidence type="ECO:0000313" key="5">
    <source>
        <dbReference type="Proteomes" id="UP000314294"/>
    </source>
</evidence>
<dbReference type="AlphaFoldDB" id="A0A4Z2GJE8"/>
<keyword evidence="1" id="KW-0547">Nucleotide-binding</keyword>
<evidence type="ECO:0000259" key="3">
    <source>
        <dbReference type="PROSITE" id="PS50011"/>
    </source>
</evidence>
<dbReference type="OrthoDB" id="4062651at2759"/>
<keyword evidence="4" id="KW-0418">Kinase</keyword>
<keyword evidence="1" id="KW-0067">ATP-binding</keyword>
<gene>
    <name evidence="4" type="primary">RIPK3_0</name>
    <name evidence="4" type="ORF">EYF80_036396</name>
</gene>
<evidence type="ECO:0000256" key="1">
    <source>
        <dbReference type="PROSITE-ProRule" id="PRU10141"/>
    </source>
</evidence>
<feature type="domain" description="Protein kinase" evidence="3">
    <location>
        <begin position="72"/>
        <end position="108"/>
    </location>
</feature>
<keyword evidence="4" id="KW-0675">Receptor</keyword>
<dbReference type="SUPFAM" id="SSF56112">
    <property type="entry name" value="Protein kinase-like (PK-like)"/>
    <property type="match status" value="1"/>
</dbReference>
<feature type="region of interest" description="Disordered" evidence="2">
    <location>
        <begin position="20"/>
        <end position="52"/>
    </location>
</feature>